<keyword evidence="1" id="KW-0472">Membrane</keyword>
<accession>A0ABT4RMV2</accession>
<organism evidence="2 3">
    <name type="scientific">Solirubrobacter deserti</name>
    <dbReference type="NCBI Taxonomy" id="2282478"/>
    <lineage>
        <taxon>Bacteria</taxon>
        <taxon>Bacillati</taxon>
        <taxon>Actinomycetota</taxon>
        <taxon>Thermoleophilia</taxon>
        <taxon>Solirubrobacterales</taxon>
        <taxon>Solirubrobacteraceae</taxon>
        <taxon>Solirubrobacter</taxon>
    </lineage>
</organism>
<keyword evidence="1" id="KW-1133">Transmembrane helix</keyword>
<protein>
    <submittedName>
        <fullName evidence="2">ABC transporter permease</fullName>
    </submittedName>
</protein>
<feature type="transmembrane region" description="Helical" evidence="1">
    <location>
        <begin position="219"/>
        <end position="239"/>
    </location>
</feature>
<feature type="transmembrane region" description="Helical" evidence="1">
    <location>
        <begin position="54"/>
        <end position="72"/>
    </location>
</feature>
<gene>
    <name evidence="2" type="ORF">OJ962_20475</name>
</gene>
<feature type="transmembrane region" description="Helical" evidence="1">
    <location>
        <begin position="18"/>
        <end position="42"/>
    </location>
</feature>
<keyword evidence="3" id="KW-1185">Reference proteome</keyword>
<dbReference type="RefSeq" id="WP_202952572.1">
    <property type="nucleotide sequence ID" value="NZ_JAPCID010000031.1"/>
</dbReference>
<evidence type="ECO:0000313" key="2">
    <source>
        <dbReference type="EMBL" id="MDA0139890.1"/>
    </source>
</evidence>
<proteinExistence type="predicted"/>
<dbReference type="Pfam" id="PF12730">
    <property type="entry name" value="ABC2_membrane_4"/>
    <property type="match status" value="1"/>
</dbReference>
<reference evidence="2" key="1">
    <citation type="submission" date="2022-10" db="EMBL/GenBank/DDBJ databases">
        <title>The WGS of Solirubrobacter sp. CPCC 204708.</title>
        <authorList>
            <person name="Jiang Z."/>
        </authorList>
    </citation>
    <scope>NUCLEOTIDE SEQUENCE</scope>
    <source>
        <strain evidence="2">CPCC 204708</strain>
    </source>
</reference>
<dbReference type="PANTHER" id="PTHR37305">
    <property type="entry name" value="INTEGRAL MEMBRANE PROTEIN-RELATED"/>
    <property type="match status" value="1"/>
</dbReference>
<feature type="transmembrane region" description="Helical" evidence="1">
    <location>
        <begin position="168"/>
        <end position="188"/>
    </location>
</feature>
<sequence>MINVVNSELFKLRTTRTFLALFGIALAIVLVASICICAFVNFNGEDVSNEILGIVFGPIVRALALVIGILAVTNEFRHGTITPTLLVVPDRVRLMLSKLVAVLALALALGFVSGAIMVGSSAIFGELRDFDGSQYAGALLIGMTVGTALNAALGVGVGVLVRNQVGAIVGILIYGFILEDLIGLIPWVRDWLPKYGLGGVSNALSGVYGDDADFLSQPVAGLLLALYAAIVMAIGLVVMRRRDVTA</sequence>
<dbReference type="EMBL" id="JAPCID010000031">
    <property type="protein sequence ID" value="MDA0139890.1"/>
    <property type="molecule type" value="Genomic_DNA"/>
</dbReference>
<dbReference type="PANTHER" id="PTHR37305:SF1">
    <property type="entry name" value="MEMBRANE PROTEIN"/>
    <property type="match status" value="1"/>
</dbReference>
<feature type="transmembrane region" description="Helical" evidence="1">
    <location>
        <begin position="135"/>
        <end position="161"/>
    </location>
</feature>
<dbReference type="Proteomes" id="UP001147700">
    <property type="component" value="Unassembled WGS sequence"/>
</dbReference>
<evidence type="ECO:0000313" key="3">
    <source>
        <dbReference type="Proteomes" id="UP001147700"/>
    </source>
</evidence>
<feature type="transmembrane region" description="Helical" evidence="1">
    <location>
        <begin position="99"/>
        <end position="123"/>
    </location>
</feature>
<name>A0ABT4RMV2_9ACTN</name>
<comment type="caution">
    <text evidence="2">The sequence shown here is derived from an EMBL/GenBank/DDBJ whole genome shotgun (WGS) entry which is preliminary data.</text>
</comment>
<keyword evidence="1" id="KW-0812">Transmembrane</keyword>
<evidence type="ECO:0000256" key="1">
    <source>
        <dbReference type="SAM" id="Phobius"/>
    </source>
</evidence>